<evidence type="ECO:0000256" key="5">
    <source>
        <dbReference type="SAM" id="Phobius"/>
    </source>
</evidence>
<dbReference type="OrthoDB" id="9803632at2"/>
<protein>
    <submittedName>
        <fullName evidence="6">Decaprenyl-phosphate phosphoribosyltransferase</fullName>
    </submittedName>
</protein>
<dbReference type="AlphaFoldDB" id="A0A4R7HZH8"/>
<evidence type="ECO:0000256" key="2">
    <source>
        <dbReference type="ARBA" id="ARBA00022692"/>
    </source>
</evidence>
<dbReference type="InterPro" id="IPR000537">
    <property type="entry name" value="UbiA_prenyltransferase"/>
</dbReference>
<feature type="transmembrane region" description="Helical" evidence="5">
    <location>
        <begin position="156"/>
        <end position="173"/>
    </location>
</feature>
<keyword evidence="3 5" id="KW-1133">Transmembrane helix</keyword>
<keyword evidence="7" id="KW-1185">Reference proteome</keyword>
<dbReference type="CDD" id="cd13963">
    <property type="entry name" value="PT_UbiA_2"/>
    <property type="match status" value="1"/>
</dbReference>
<name>A0A4R7HZH8_9ACTN</name>
<feature type="transmembrane region" description="Helical" evidence="5">
    <location>
        <begin position="271"/>
        <end position="287"/>
    </location>
</feature>
<reference evidence="6 7" key="1">
    <citation type="submission" date="2019-03" db="EMBL/GenBank/DDBJ databases">
        <title>Sequencing the genomes of 1000 actinobacteria strains.</title>
        <authorList>
            <person name="Klenk H.-P."/>
        </authorList>
    </citation>
    <scope>NUCLEOTIDE SEQUENCE [LARGE SCALE GENOMIC DNA]</scope>
    <source>
        <strain evidence="6 7">DSM 18936</strain>
    </source>
</reference>
<organism evidence="6 7">
    <name type="scientific">Ilumatobacter fluminis</name>
    <dbReference type="NCBI Taxonomy" id="467091"/>
    <lineage>
        <taxon>Bacteria</taxon>
        <taxon>Bacillati</taxon>
        <taxon>Actinomycetota</taxon>
        <taxon>Acidimicrobiia</taxon>
        <taxon>Acidimicrobiales</taxon>
        <taxon>Ilumatobacteraceae</taxon>
        <taxon>Ilumatobacter</taxon>
    </lineage>
</organism>
<evidence type="ECO:0000256" key="4">
    <source>
        <dbReference type="ARBA" id="ARBA00023136"/>
    </source>
</evidence>
<keyword evidence="6" id="KW-0328">Glycosyltransferase</keyword>
<dbReference type="Pfam" id="PF01040">
    <property type="entry name" value="UbiA"/>
    <property type="match status" value="1"/>
</dbReference>
<evidence type="ECO:0000313" key="7">
    <source>
        <dbReference type="Proteomes" id="UP000294558"/>
    </source>
</evidence>
<dbReference type="GO" id="GO:0016757">
    <property type="term" value="F:glycosyltransferase activity"/>
    <property type="evidence" value="ECO:0007669"/>
    <property type="project" value="UniProtKB-KW"/>
</dbReference>
<keyword evidence="6" id="KW-0808">Transferase</keyword>
<proteinExistence type="predicted"/>
<dbReference type="RefSeq" id="WP_133868895.1">
    <property type="nucleotide sequence ID" value="NZ_JAVJPS010000019.1"/>
</dbReference>
<feature type="transmembrane region" description="Helical" evidence="5">
    <location>
        <begin position="76"/>
        <end position="102"/>
    </location>
</feature>
<dbReference type="Gene3D" id="1.10.357.140">
    <property type="entry name" value="UbiA prenyltransferase"/>
    <property type="match status" value="1"/>
</dbReference>
<dbReference type="EMBL" id="SOAU01000001">
    <property type="protein sequence ID" value="TDT16525.1"/>
    <property type="molecule type" value="Genomic_DNA"/>
</dbReference>
<dbReference type="NCBIfam" id="NF008978">
    <property type="entry name" value="PRK12324.1-4"/>
    <property type="match status" value="1"/>
</dbReference>
<keyword evidence="2 5" id="KW-0812">Transmembrane</keyword>
<comment type="caution">
    <text evidence="6">The sequence shown here is derived from an EMBL/GenBank/DDBJ whole genome shotgun (WGS) entry which is preliminary data.</text>
</comment>
<dbReference type="InterPro" id="IPR044878">
    <property type="entry name" value="UbiA_sf"/>
</dbReference>
<feature type="transmembrane region" description="Helical" evidence="5">
    <location>
        <begin position="201"/>
        <end position="222"/>
    </location>
</feature>
<feature type="transmembrane region" description="Helical" evidence="5">
    <location>
        <begin position="132"/>
        <end position="150"/>
    </location>
</feature>
<evidence type="ECO:0000256" key="3">
    <source>
        <dbReference type="ARBA" id="ARBA00022989"/>
    </source>
</evidence>
<dbReference type="Proteomes" id="UP000294558">
    <property type="component" value="Unassembled WGS sequence"/>
</dbReference>
<comment type="subcellular location">
    <subcellularLocation>
        <location evidence="1">Membrane</location>
        <topology evidence="1">Multi-pass membrane protein</topology>
    </subcellularLocation>
</comment>
<accession>A0A4R7HZH8</accession>
<dbReference type="GO" id="GO:0016020">
    <property type="term" value="C:membrane"/>
    <property type="evidence" value="ECO:0007669"/>
    <property type="project" value="UniProtKB-SubCell"/>
</dbReference>
<gene>
    <name evidence="6" type="ORF">BDK89_2116</name>
</gene>
<dbReference type="GO" id="GO:0016765">
    <property type="term" value="F:transferase activity, transferring alkyl or aryl (other than methyl) groups"/>
    <property type="evidence" value="ECO:0007669"/>
    <property type="project" value="InterPro"/>
</dbReference>
<evidence type="ECO:0000313" key="6">
    <source>
        <dbReference type="EMBL" id="TDT16525.1"/>
    </source>
</evidence>
<sequence length="288" mass="30813">MPPLLRCARPRQWAKNVLVFAAPGAAGVLDEPDQLLKTVLAFVSFCLAASGTYFWNDVLDVEADRAHPTKSRRPIAAGEVSLGLGRTMGVILPVLALGAMALTGSWKAVLVVATYLAVTLSYSAVWKHIAVLDLIAIASGFVLRAAGGAYAVDVPMSSWFVLVTTFGSLFIVTGKRYAEARELGDGAVSVRSTLGEYSERYLSFVLAVSCGGALVSYCVWAFETKEIAASDLPLYELSVVPMLAAFLRYALVLDQGHGAAPEEVFSNDRVLQLLGLSWVIIFGLAVYT</sequence>
<keyword evidence="4 5" id="KW-0472">Membrane</keyword>
<evidence type="ECO:0000256" key="1">
    <source>
        <dbReference type="ARBA" id="ARBA00004141"/>
    </source>
</evidence>